<dbReference type="EMBL" id="CM010637">
    <property type="protein sequence ID" value="RID40625.1"/>
    <property type="molecule type" value="Genomic_DNA"/>
</dbReference>
<feature type="non-terminal residue" evidence="2">
    <location>
        <position position="1"/>
    </location>
</feature>
<dbReference type="Pfam" id="PF02721">
    <property type="entry name" value="DUF223"/>
    <property type="match status" value="1"/>
</dbReference>
<proteinExistence type="predicted"/>
<dbReference type="Proteomes" id="UP000264353">
    <property type="component" value="Chromosome A10"/>
</dbReference>
<dbReference type="SUPFAM" id="SSF50249">
    <property type="entry name" value="Nucleic acid-binding proteins"/>
    <property type="match status" value="1"/>
</dbReference>
<dbReference type="InterPro" id="IPR003871">
    <property type="entry name" value="RFA1B/D_OB_1st"/>
</dbReference>
<dbReference type="InterPro" id="IPR012340">
    <property type="entry name" value="NA-bd_OB-fold"/>
</dbReference>
<evidence type="ECO:0000313" key="2">
    <source>
        <dbReference type="EMBL" id="RID40625.1"/>
    </source>
</evidence>
<organism evidence="2 3">
    <name type="scientific">Brassica campestris</name>
    <name type="common">Field mustard</name>
    <dbReference type="NCBI Taxonomy" id="3711"/>
    <lineage>
        <taxon>Eukaryota</taxon>
        <taxon>Viridiplantae</taxon>
        <taxon>Streptophyta</taxon>
        <taxon>Embryophyta</taxon>
        <taxon>Tracheophyta</taxon>
        <taxon>Spermatophyta</taxon>
        <taxon>Magnoliopsida</taxon>
        <taxon>eudicotyledons</taxon>
        <taxon>Gunneridae</taxon>
        <taxon>Pentapetalae</taxon>
        <taxon>rosids</taxon>
        <taxon>malvids</taxon>
        <taxon>Brassicales</taxon>
        <taxon>Brassicaceae</taxon>
        <taxon>Brassiceae</taxon>
        <taxon>Brassica</taxon>
    </lineage>
</organism>
<gene>
    <name evidence="2" type="ORF">BRARA_J00657</name>
</gene>
<dbReference type="CDD" id="cd04480">
    <property type="entry name" value="RPA1_DBD_A_like"/>
    <property type="match status" value="1"/>
</dbReference>
<evidence type="ECO:0000313" key="3">
    <source>
        <dbReference type="Proteomes" id="UP000264353"/>
    </source>
</evidence>
<sequence length="122" mass="13920">WLQVHVKVLHTWKQFNAVHGDTLEMVLSDENGCKIHASFKKTYMESKGRVLPVGAWRHIQNFTLSPSTGMYRVTDHPYKMSIVQNTTMTRSPLVNEDMFLSLVDFQSVLGGSLKTCFLIGNF</sequence>
<evidence type="ECO:0000259" key="1">
    <source>
        <dbReference type="Pfam" id="PF02721"/>
    </source>
</evidence>
<reference evidence="2 3" key="1">
    <citation type="submission" date="2018-06" db="EMBL/GenBank/DDBJ databases">
        <title>WGS assembly of Brassica rapa FPsc.</title>
        <authorList>
            <person name="Bowman J."/>
            <person name="Kohchi T."/>
            <person name="Yamato K."/>
            <person name="Jenkins J."/>
            <person name="Shu S."/>
            <person name="Ishizaki K."/>
            <person name="Yamaoka S."/>
            <person name="Nishihama R."/>
            <person name="Nakamura Y."/>
            <person name="Berger F."/>
            <person name="Adam C."/>
            <person name="Aki S."/>
            <person name="Althoff F."/>
            <person name="Araki T."/>
            <person name="Arteaga-Vazquez M."/>
            <person name="Balasubrmanian S."/>
            <person name="Bauer D."/>
            <person name="Boehm C."/>
            <person name="Briginshaw L."/>
            <person name="Caballero-Perez J."/>
            <person name="Catarino B."/>
            <person name="Chen F."/>
            <person name="Chiyoda S."/>
            <person name="Chovatia M."/>
            <person name="Davies K."/>
            <person name="Delmans M."/>
            <person name="Demura T."/>
            <person name="Dierschke T."/>
            <person name="Dolan L."/>
            <person name="Dorantes-Acosta A."/>
            <person name="Eklund D."/>
            <person name="Florent S."/>
            <person name="Flores-Sandoval E."/>
            <person name="Fujiyama A."/>
            <person name="Fukuzawa H."/>
            <person name="Galik B."/>
            <person name="Grimanelli D."/>
            <person name="Grimwood J."/>
            <person name="Grossniklaus U."/>
            <person name="Hamada T."/>
            <person name="Haseloff J."/>
            <person name="Hetherington A."/>
            <person name="Higo A."/>
            <person name="Hirakawa Y."/>
            <person name="Hundley H."/>
            <person name="Ikeda Y."/>
            <person name="Inoue K."/>
            <person name="Inoue S."/>
            <person name="Ishida S."/>
            <person name="Jia Q."/>
            <person name="Kakita M."/>
            <person name="Kanazawa T."/>
            <person name="Kawai Y."/>
            <person name="Kawashima T."/>
            <person name="Kennedy M."/>
            <person name="Kinose K."/>
            <person name="Kinoshita T."/>
            <person name="Kohara Y."/>
            <person name="Koide E."/>
            <person name="Komatsu K."/>
            <person name="Kopischke S."/>
            <person name="Kubo M."/>
            <person name="Kyozuka J."/>
            <person name="Lagercrantz U."/>
            <person name="Lin S."/>
            <person name="Lindquist E."/>
            <person name="Lipzen A."/>
            <person name="Lu C."/>
            <person name="Luna E."/>
            <person name="Martienssen R."/>
            <person name="Minamino N."/>
            <person name="Mizutani M."/>
            <person name="Mizutani M."/>
            <person name="Mochizuki N."/>
            <person name="Monte I."/>
            <person name="Mosher R."/>
            <person name="Nagasaki H."/>
            <person name="Nakagami H."/>
            <person name="Naramoto S."/>
            <person name="Nishitani K."/>
            <person name="Ohtani M."/>
            <person name="Okamoto T."/>
            <person name="Okumura M."/>
            <person name="Phillips J."/>
            <person name="Pollak B."/>
            <person name="Reinders A."/>
            <person name="Roevekamp M."/>
            <person name="Sano R."/>
            <person name="Sawa S."/>
            <person name="Schmid M."/>
            <person name="Shirakawa M."/>
            <person name="Solano R."/>
            <person name="Spunde A."/>
            <person name="Suetsugu N."/>
            <person name="Sugano S."/>
            <person name="Sugiyama A."/>
            <person name="Sun R."/>
            <person name="Suzuki Y."/>
            <person name="Takenaka M."/>
            <person name="Takezawa D."/>
            <person name="Tomogane H."/>
            <person name="Tsuzuki M."/>
            <person name="Ueda T."/>
            <person name="Umeda M."/>
            <person name="Ward J."/>
            <person name="Watanabe Y."/>
            <person name="Yazaki K."/>
            <person name="Yokoyama R."/>
            <person name="Yoshitake Y."/>
            <person name="Yotsui I."/>
            <person name="Zachgo S."/>
            <person name="Schmutz J."/>
        </authorList>
    </citation>
    <scope>NUCLEOTIDE SEQUENCE [LARGE SCALE GENOMIC DNA]</scope>
    <source>
        <strain evidence="3">cv. B-3</strain>
    </source>
</reference>
<name>A0A397XIP2_BRACM</name>
<dbReference type="AlphaFoldDB" id="A0A397XIP2"/>
<dbReference type="Gene3D" id="2.40.50.140">
    <property type="entry name" value="Nucleic acid-binding proteins"/>
    <property type="match status" value="1"/>
</dbReference>
<feature type="domain" description="Replication protein A 70 kDa DNA-binding subunit B/D first OB fold" evidence="1">
    <location>
        <begin position="3"/>
        <end position="90"/>
    </location>
</feature>
<protein>
    <recommendedName>
        <fullName evidence="1">Replication protein A 70 kDa DNA-binding subunit B/D first OB fold domain-containing protein</fullName>
    </recommendedName>
</protein>
<accession>A0A397XIP2</accession>